<feature type="domain" description="Enolpyruvate transferase" evidence="8">
    <location>
        <begin position="7"/>
        <end position="413"/>
    </location>
</feature>
<keyword evidence="4 7" id="KW-0808">Transferase</keyword>
<dbReference type="Proteomes" id="UP001595907">
    <property type="component" value="Unassembled WGS sequence"/>
</dbReference>
<keyword evidence="7" id="KW-0963">Cytoplasm</keyword>
<evidence type="ECO:0000256" key="5">
    <source>
        <dbReference type="ARBA" id="ARBA00023141"/>
    </source>
</evidence>
<comment type="subunit">
    <text evidence="7">Monomer.</text>
</comment>
<keyword evidence="5 7" id="KW-0057">Aromatic amino acid biosynthesis</keyword>
<sequence length="427" mass="45767">MQVTVSPSTVSGILNAPVSKSAMQRACAAALLHNGATNLYNFGNSNDDKAALNIIQQLGVTVKEMHDHLSITSNGFPPTQKINATTIHCGESGLSFRMFAPIVATSVMPITLTGEGSLVKRSMSFFDEVMPLLHVGIQSNNGFLPLQLKGPLVADDIIIDGSMSSQYLTGLLFAFAHTVTSTKTITVNNLKSKPYIDLTLQVMQHFGYQIKHSNYQQFIIEPHKNKASSTINYLVEGDWSNAAFLLVAGAIAGDVTIKGLQPTSTQADKAIVTVLRSANATINVDNDVIAVHKSDLHAFEFDATDAPDLFPPLAVLAVNCKGTSVIKGVHRLTSKESDRAVAIKDIFTKMGASIWVDNDAMYIEGATLQGATVHSHHDHRIAMAATVAALKASSTVIINDAAAVNKSYPTFYSDIAKLGVPIIETYI</sequence>
<feature type="binding site" evidence="7">
    <location>
        <position position="121"/>
    </location>
    <ligand>
        <name>phosphoenolpyruvate</name>
        <dbReference type="ChEBI" id="CHEBI:58702"/>
    </ligand>
</feature>
<evidence type="ECO:0000256" key="3">
    <source>
        <dbReference type="ARBA" id="ARBA00022605"/>
    </source>
</evidence>
<feature type="binding site" evidence="7">
    <location>
        <position position="192"/>
    </location>
    <ligand>
        <name>3-phosphoshikimate</name>
        <dbReference type="ChEBI" id="CHEBI:145989"/>
    </ligand>
</feature>
<evidence type="ECO:0000256" key="2">
    <source>
        <dbReference type="ARBA" id="ARBA00009948"/>
    </source>
</evidence>
<dbReference type="PANTHER" id="PTHR21090">
    <property type="entry name" value="AROM/DEHYDROQUINATE SYNTHASE"/>
    <property type="match status" value="1"/>
</dbReference>
<comment type="function">
    <text evidence="7">Catalyzes the transfer of the enolpyruvyl moiety of phosphoenolpyruvate (PEP) to the 5-hydroxyl of shikimate-3-phosphate (S3P) to produce enolpyruvyl shikimate-3-phosphate and inorganic phosphate.</text>
</comment>
<comment type="similarity">
    <text evidence="2 7">Belongs to the EPSP synthase family.</text>
</comment>
<dbReference type="InterPro" id="IPR013792">
    <property type="entry name" value="RNA3'P_cycl/enolpyr_Trfase_a/b"/>
</dbReference>
<feature type="binding site" evidence="7">
    <location>
        <position position="93"/>
    </location>
    <ligand>
        <name>phosphoenolpyruvate</name>
        <dbReference type="ChEBI" id="CHEBI:58702"/>
    </ligand>
</feature>
<feature type="binding site" evidence="7">
    <location>
        <position position="380"/>
    </location>
    <ligand>
        <name>phosphoenolpyruvate</name>
        <dbReference type="ChEBI" id="CHEBI:58702"/>
    </ligand>
</feature>
<keyword evidence="10" id="KW-1185">Reference proteome</keyword>
<dbReference type="Gene3D" id="3.65.10.10">
    <property type="entry name" value="Enolpyruvate transferase domain"/>
    <property type="match status" value="2"/>
</dbReference>
<gene>
    <name evidence="7 9" type="primary">aroA</name>
    <name evidence="9" type="ORF">ACFOWM_02880</name>
</gene>
<dbReference type="GO" id="GO:0003866">
    <property type="term" value="F:3-phosphoshikimate 1-carboxyvinyltransferase activity"/>
    <property type="evidence" value="ECO:0007669"/>
    <property type="project" value="UniProtKB-EC"/>
</dbReference>
<dbReference type="CDD" id="cd01556">
    <property type="entry name" value="EPSP_synthase"/>
    <property type="match status" value="1"/>
</dbReference>
<feature type="binding site" evidence="7">
    <location>
        <position position="406"/>
    </location>
    <ligand>
        <name>phosphoenolpyruvate</name>
        <dbReference type="ChEBI" id="CHEBI:58702"/>
    </ligand>
</feature>
<proteinExistence type="inferred from homology"/>
<dbReference type="EMBL" id="JBHSCZ010000001">
    <property type="protein sequence ID" value="MFC4261811.1"/>
    <property type="molecule type" value="Genomic_DNA"/>
</dbReference>
<dbReference type="HAMAP" id="MF_00210">
    <property type="entry name" value="EPSP_synth"/>
    <property type="match status" value="1"/>
</dbReference>
<dbReference type="RefSeq" id="WP_379706838.1">
    <property type="nucleotide sequence ID" value="NZ_JBHSCZ010000001.1"/>
</dbReference>
<feature type="binding site" evidence="7">
    <location>
        <position position="165"/>
    </location>
    <ligand>
        <name>3-phosphoshikimate</name>
        <dbReference type="ChEBI" id="CHEBI:145989"/>
    </ligand>
</feature>
<dbReference type="NCBIfam" id="TIGR01356">
    <property type="entry name" value="aroA"/>
    <property type="match status" value="1"/>
</dbReference>
<comment type="caution">
    <text evidence="9">The sequence shown here is derived from an EMBL/GenBank/DDBJ whole genome shotgun (WGS) entry which is preliminary data.</text>
</comment>
<feature type="binding site" evidence="7">
    <location>
        <position position="166"/>
    </location>
    <ligand>
        <name>phosphoenolpyruvate</name>
        <dbReference type="ChEBI" id="CHEBI:58702"/>
    </ligand>
</feature>
<feature type="binding site" evidence="7">
    <location>
        <position position="339"/>
    </location>
    <ligand>
        <name>phosphoenolpyruvate</name>
        <dbReference type="ChEBI" id="CHEBI:58702"/>
    </ligand>
</feature>
<feature type="binding site" evidence="7">
    <location>
        <position position="308"/>
    </location>
    <ligand>
        <name>3-phosphoshikimate</name>
        <dbReference type="ChEBI" id="CHEBI:145989"/>
    </ligand>
</feature>
<organism evidence="9 10">
    <name type="scientific">Ferruginibacter yonginensis</name>
    <dbReference type="NCBI Taxonomy" id="1310416"/>
    <lineage>
        <taxon>Bacteria</taxon>
        <taxon>Pseudomonadati</taxon>
        <taxon>Bacteroidota</taxon>
        <taxon>Chitinophagia</taxon>
        <taxon>Chitinophagales</taxon>
        <taxon>Chitinophagaceae</taxon>
        <taxon>Ferruginibacter</taxon>
    </lineage>
</organism>
<dbReference type="InterPro" id="IPR006264">
    <property type="entry name" value="EPSP_synthase"/>
</dbReference>
<dbReference type="PIRSF" id="PIRSF000505">
    <property type="entry name" value="EPSPS"/>
    <property type="match status" value="1"/>
</dbReference>
<feature type="binding site" evidence="7">
    <location>
        <position position="25"/>
    </location>
    <ligand>
        <name>3-phosphoshikimate</name>
        <dbReference type="ChEBI" id="CHEBI:145989"/>
    </ligand>
</feature>
<feature type="binding site" evidence="7">
    <location>
        <position position="164"/>
    </location>
    <ligand>
        <name>3-phosphoshikimate</name>
        <dbReference type="ChEBI" id="CHEBI:145989"/>
    </ligand>
</feature>
<evidence type="ECO:0000256" key="6">
    <source>
        <dbReference type="ARBA" id="ARBA00044633"/>
    </source>
</evidence>
<feature type="binding site" evidence="7">
    <location>
        <position position="21"/>
    </location>
    <ligand>
        <name>3-phosphoshikimate</name>
        <dbReference type="ChEBI" id="CHEBI:145989"/>
    </ligand>
</feature>
<evidence type="ECO:0000256" key="1">
    <source>
        <dbReference type="ARBA" id="ARBA00004811"/>
    </source>
</evidence>
<comment type="subcellular location">
    <subcellularLocation>
        <location evidence="7">Cytoplasm</location>
    </subcellularLocation>
</comment>
<evidence type="ECO:0000313" key="9">
    <source>
        <dbReference type="EMBL" id="MFC4261811.1"/>
    </source>
</evidence>
<dbReference type="PANTHER" id="PTHR21090:SF5">
    <property type="entry name" value="PENTAFUNCTIONAL AROM POLYPEPTIDE"/>
    <property type="match status" value="1"/>
</dbReference>
<dbReference type="InterPro" id="IPR001986">
    <property type="entry name" value="Enolpyruvate_Tfrase_dom"/>
</dbReference>
<dbReference type="InterPro" id="IPR036968">
    <property type="entry name" value="Enolpyruvate_Tfrase_sf"/>
</dbReference>
<comment type="caution">
    <text evidence="7">Lacks conserved residue(s) required for the propagation of feature annotation.</text>
</comment>
<name>A0ABV8QNL7_9BACT</name>
<keyword evidence="3 7" id="KW-0028">Amino-acid biosynthesis</keyword>
<reference evidence="10" key="1">
    <citation type="journal article" date="2019" name="Int. J. Syst. Evol. Microbiol.">
        <title>The Global Catalogue of Microorganisms (GCM) 10K type strain sequencing project: providing services to taxonomists for standard genome sequencing and annotation.</title>
        <authorList>
            <consortium name="The Broad Institute Genomics Platform"/>
            <consortium name="The Broad Institute Genome Sequencing Center for Infectious Disease"/>
            <person name="Wu L."/>
            <person name="Ma J."/>
        </authorList>
    </citation>
    <scope>NUCLEOTIDE SEQUENCE [LARGE SCALE GENOMIC DNA]</scope>
    <source>
        <strain evidence="10">CECT 8289</strain>
    </source>
</reference>
<evidence type="ECO:0000259" key="8">
    <source>
        <dbReference type="Pfam" id="PF00275"/>
    </source>
</evidence>
<feature type="binding site" evidence="7">
    <location>
        <position position="20"/>
    </location>
    <ligand>
        <name>3-phosphoshikimate</name>
        <dbReference type="ChEBI" id="CHEBI:145989"/>
    </ligand>
</feature>
<evidence type="ECO:0000313" key="10">
    <source>
        <dbReference type="Proteomes" id="UP001595907"/>
    </source>
</evidence>
<comment type="catalytic activity">
    <reaction evidence="6">
        <text>3-phosphoshikimate + phosphoenolpyruvate = 5-O-(1-carboxyvinyl)-3-phosphoshikimate + phosphate</text>
        <dbReference type="Rhea" id="RHEA:21256"/>
        <dbReference type="ChEBI" id="CHEBI:43474"/>
        <dbReference type="ChEBI" id="CHEBI:57701"/>
        <dbReference type="ChEBI" id="CHEBI:58702"/>
        <dbReference type="ChEBI" id="CHEBI:145989"/>
        <dbReference type="EC" id="2.5.1.19"/>
    </reaction>
    <physiologicalReaction direction="left-to-right" evidence="6">
        <dbReference type="Rhea" id="RHEA:21257"/>
    </physiologicalReaction>
</comment>
<feature type="binding site" evidence="7">
    <location>
        <position position="335"/>
    </location>
    <ligand>
        <name>3-phosphoshikimate</name>
        <dbReference type="ChEBI" id="CHEBI:145989"/>
    </ligand>
</feature>
<dbReference type="SUPFAM" id="SSF55205">
    <property type="entry name" value="EPT/RTPC-like"/>
    <property type="match status" value="1"/>
</dbReference>
<feature type="binding site" evidence="7">
    <location>
        <position position="20"/>
    </location>
    <ligand>
        <name>phosphoenolpyruvate</name>
        <dbReference type="ChEBI" id="CHEBI:58702"/>
    </ligand>
</feature>
<feature type="binding site" evidence="7">
    <location>
        <position position="166"/>
    </location>
    <ligand>
        <name>3-phosphoshikimate</name>
        <dbReference type="ChEBI" id="CHEBI:145989"/>
    </ligand>
</feature>
<dbReference type="Pfam" id="PF00275">
    <property type="entry name" value="EPSP_synthase"/>
    <property type="match status" value="1"/>
</dbReference>
<dbReference type="EC" id="2.5.1.19" evidence="7"/>
<feature type="active site" description="Proton acceptor" evidence="7">
    <location>
        <position position="308"/>
    </location>
</feature>
<evidence type="ECO:0000256" key="4">
    <source>
        <dbReference type="ARBA" id="ARBA00022679"/>
    </source>
</evidence>
<evidence type="ECO:0000256" key="7">
    <source>
        <dbReference type="HAMAP-Rule" id="MF_00210"/>
    </source>
</evidence>
<accession>A0ABV8QNL7</accession>
<comment type="pathway">
    <text evidence="1 7">Metabolic intermediate biosynthesis; chorismate biosynthesis; chorismate from D-erythrose 4-phosphate and phosphoenolpyruvate: step 6/7.</text>
</comment>
<protein>
    <recommendedName>
        <fullName evidence="7">3-phosphoshikimate 1-carboxyvinyltransferase</fullName>
        <ecNumber evidence="7">2.5.1.19</ecNumber>
    </recommendedName>
    <alternativeName>
        <fullName evidence="7">5-enolpyruvylshikimate-3-phosphate synthase</fullName>
        <shortName evidence="7">EPSP synthase</shortName>
        <shortName evidence="7">EPSPS</shortName>
    </alternativeName>
</protein>